<dbReference type="EMBL" id="KL596977">
    <property type="protein sequence ID" value="KER21304.1"/>
    <property type="molecule type" value="Genomic_DNA"/>
</dbReference>
<organism evidence="2 3">
    <name type="scientific">Opisthorchis viverrini</name>
    <name type="common">Southeast Asian liver fluke</name>
    <dbReference type="NCBI Taxonomy" id="6198"/>
    <lineage>
        <taxon>Eukaryota</taxon>
        <taxon>Metazoa</taxon>
        <taxon>Spiralia</taxon>
        <taxon>Lophotrochozoa</taxon>
        <taxon>Platyhelminthes</taxon>
        <taxon>Trematoda</taxon>
        <taxon>Digenea</taxon>
        <taxon>Opisthorchiida</taxon>
        <taxon>Opisthorchiata</taxon>
        <taxon>Opisthorchiidae</taxon>
        <taxon>Opisthorchis</taxon>
    </lineage>
</organism>
<feature type="region of interest" description="Disordered" evidence="1">
    <location>
        <begin position="613"/>
        <end position="669"/>
    </location>
</feature>
<feature type="region of interest" description="Disordered" evidence="1">
    <location>
        <begin position="495"/>
        <end position="556"/>
    </location>
</feature>
<evidence type="ECO:0000256" key="1">
    <source>
        <dbReference type="SAM" id="MobiDB-lite"/>
    </source>
</evidence>
<keyword evidence="3" id="KW-1185">Reference proteome</keyword>
<proteinExistence type="predicted"/>
<dbReference type="RefSeq" id="XP_009174955.1">
    <property type="nucleotide sequence ID" value="XM_009176691.1"/>
</dbReference>
<feature type="compositionally biased region" description="Polar residues" evidence="1">
    <location>
        <begin position="499"/>
        <end position="513"/>
    </location>
</feature>
<evidence type="ECO:0000313" key="2">
    <source>
        <dbReference type="EMBL" id="KER21304.1"/>
    </source>
</evidence>
<evidence type="ECO:0008006" key="4">
    <source>
        <dbReference type="Google" id="ProtNLM"/>
    </source>
</evidence>
<dbReference type="AlphaFoldDB" id="A0A075A1N4"/>
<feature type="compositionally biased region" description="Polar residues" evidence="1">
    <location>
        <begin position="525"/>
        <end position="544"/>
    </location>
</feature>
<gene>
    <name evidence="2" type="ORF">T265_10346</name>
</gene>
<dbReference type="KEGG" id="ovi:T265_10346"/>
<protein>
    <recommendedName>
        <fullName evidence="4">MATH domain-containing protein</fullName>
    </recommendedName>
</protein>
<sequence>MKLNLSSPGKLPTLQLHKIVRVLGKHDTHIFTFVVPSQLTRGFLQSVQSKEFSYGGLSWYVKLEYYSDPLDAQARRGSFVVHYQKQPLGFALHCCGLSNMMKAHLNYVRFTILHQEHFMRNLTREEIEPNFTSVKPSFKVPRWIESGYLTKERYVFDDSSCLLEVELRGAVTTYEEQLRVPRDPREVSRCKTLESTSFNFAGADWSLVLDWKSIPERTGSSDRDCRPSFFIQRHSRAKNWTRVQYKTTITWHEAGTAKSAVIDQLIPPEIGATTAPVPIGDRRWFASSGGPVVTAKHKINLSVELYKALQISRVDLIPTAPQGGKNCSRVTDNDGFDWIVMSDILGSLVKLRIFPDPENLVSQKKDDTEGMVVNRSTAFAIQLIPYDPALDVVKSLTNFYTINVPLISKSTTDNRLSVSDISQDVVLLLEVDKVCSTEFGYSRPSDNSITLRIEWLHVCQLNRTEHRPYDELISLQHYQLSQEFSSQMLSMKHAAKAAPTNTSRKSLTQSGETSPVHRAGGPLSDNFSQRQSSKTLGISFSSPTHQDRIRSPSRLQPGNYIHQTAQFTNTTNPVKISTPPVFINGSPQSADMREHTDMLQIGATWRRHSSCLEDVGSNGQRTRRRLPSPPSSASLRTSDGHLSVKMETHGSISSNPRLPYRNSIGHLNP</sequence>
<dbReference type="STRING" id="6198.A0A075A1N4"/>
<dbReference type="OrthoDB" id="10035275at2759"/>
<dbReference type="GeneID" id="20324514"/>
<accession>A0A075A1N4</accession>
<evidence type="ECO:0000313" key="3">
    <source>
        <dbReference type="Proteomes" id="UP000054324"/>
    </source>
</evidence>
<dbReference type="CTD" id="20324514"/>
<dbReference type="Proteomes" id="UP000054324">
    <property type="component" value="Unassembled WGS sequence"/>
</dbReference>
<feature type="compositionally biased region" description="Basic and acidic residues" evidence="1">
    <location>
        <begin position="638"/>
        <end position="648"/>
    </location>
</feature>
<reference evidence="2 3" key="1">
    <citation type="submission" date="2013-11" db="EMBL/GenBank/DDBJ databases">
        <title>Opisthorchis viverrini - life in the bile duct.</title>
        <authorList>
            <person name="Young N.D."/>
            <person name="Nagarajan N."/>
            <person name="Lin S.J."/>
            <person name="Korhonen P.K."/>
            <person name="Jex A.R."/>
            <person name="Hall R.S."/>
            <person name="Safavi-Hemami H."/>
            <person name="Kaewkong W."/>
            <person name="Bertrand D."/>
            <person name="Gao S."/>
            <person name="Seet Q."/>
            <person name="Wongkham S."/>
            <person name="Teh B.T."/>
            <person name="Wongkham C."/>
            <person name="Intapan P.M."/>
            <person name="Maleewong W."/>
            <person name="Yang X."/>
            <person name="Hu M."/>
            <person name="Wang Z."/>
            <person name="Hofmann A."/>
            <person name="Sternberg P.W."/>
            <person name="Tan P."/>
            <person name="Wang J."/>
            <person name="Gasser R.B."/>
        </authorList>
    </citation>
    <scope>NUCLEOTIDE SEQUENCE [LARGE SCALE GENOMIC DNA]</scope>
</reference>
<name>A0A075A1N4_OPIVI</name>